<sequence length="102" mass="11726">MKKRTAKCGTESGYQRHHRLGETACRACLDAKRDSNRRRYIISRSKHVLEKGVNLPALTVARMYLLSPVDVQLELDRIIAPDVVDELVRLHDHYVDLTRKAS</sequence>
<comment type="caution">
    <text evidence="1">The sequence shown here is derived from an EMBL/GenBank/DDBJ whole genome shotgun (WGS) entry which is preliminary data.</text>
</comment>
<gene>
    <name evidence="1" type="ORF">Q7514_15580</name>
</gene>
<dbReference type="EMBL" id="JAUTXY010000006">
    <property type="protein sequence ID" value="MEE2058941.1"/>
    <property type="molecule type" value="Genomic_DNA"/>
</dbReference>
<dbReference type="RefSeq" id="WP_330134169.1">
    <property type="nucleotide sequence ID" value="NZ_JAUTXY010000006.1"/>
</dbReference>
<accession>A0ABU7LBL8</accession>
<dbReference type="Proteomes" id="UP001336020">
    <property type="component" value="Unassembled WGS sequence"/>
</dbReference>
<proteinExistence type="predicted"/>
<reference evidence="1 2" key="1">
    <citation type="submission" date="2023-07" db="EMBL/GenBank/DDBJ databases">
        <authorList>
            <person name="Girao M."/>
            <person name="Carvalho M.F."/>
        </authorList>
    </citation>
    <scope>NUCLEOTIDE SEQUENCE [LARGE SCALE GENOMIC DNA]</scope>
    <source>
        <strain evidence="1 2">YIM65754</strain>
    </source>
</reference>
<name>A0ABU7LBL8_9NOCA</name>
<evidence type="ECO:0000313" key="2">
    <source>
        <dbReference type="Proteomes" id="UP001336020"/>
    </source>
</evidence>
<organism evidence="1 2">
    <name type="scientific">Rhodococcus artemisiae</name>
    <dbReference type="NCBI Taxonomy" id="714159"/>
    <lineage>
        <taxon>Bacteria</taxon>
        <taxon>Bacillati</taxon>
        <taxon>Actinomycetota</taxon>
        <taxon>Actinomycetes</taxon>
        <taxon>Mycobacteriales</taxon>
        <taxon>Nocardiaceae</taxon>
        <taxon>Rhodococcus</taxon>
    </lineage>
</organism>
<evidence type="ECO:0000313" key="1">
    <source>
        <dbReference type="EMBL" id="MEE2058941.1"/>
    </source>
</evidence>
<protein>
    <submittedName>
        <fullName evidence="1">Uncharacterized protein</fullName>
    </submittedName>
</protein>
<keyword evidence="2" id="KW-1185">Reference proteome</keyword>